<name>A0A5P3XJF5_PARBF</name>
<reference evidence="1 2" key="1">
    <citation type="submission" date="2018-09" db="EMBL/GenBank/DDBJ databases">
        <title>A clostridial neurotoxin that targets Anopheles mosquitoes.</title>
        <authorList>
            <person name="Contreras E."/>
            <person name="Masuyer G."/>
            <person name="Qureshi N."/>
            <person name="Chawla S."/>
            <person name="Lim H.L."/>
            <person name="Chen J."/>
            <person name="Stenmark P."/>
            <person name="Gill S."/>
        </authorList>
    </citation>
    <scope>NUCLEOTIDE SEQUENCE [LARGE SCALE GENOMIC DNA]</scope>
    <source>
        <strain evidence="1 2">Cbm</strain>
    </source>
</reference>
<protein>
    <submittedName>
        <fullName evidence="1">Uncharacterized protein</fullName>
    </submittedName>
</protein>
<evidence type="ECO:0000313" key="2">
    <source>
        <dbReference type="Proteomes" id="UP000326961"/>
    </source>
</evidence>
<dbReference type="RefSeq" id="WP_150887256.1">
    <property type="nucleotide sequence ID" value="NZ_CP032452.1"/>
</dbReference>
<accession>A0A5P3XJF5</accession>
<proteinExistence type="predicted"/>
<evidence type="ECO:0000313" key="1">
    <source>
        <dbReference type="EMBL" id="QEZ70446.1"/>
    </source>
</evidence>
<dbReference type="EMBL" id="CP032452">
    <property type="protein sequence ID" value="QEZ70446.1"/>
    <property type="molecule type" value="Genomic_DNA"/>
</dbReference>
<organism evidence="1 2">
    <name type="scientific">Paraclostridium bifermentans</name>
    <name type="common">Clostridium bifermentans</name>
    <dbReference type="NCBI Taxonomy" id="1490"/>
    <lineage>
        <taxon>Bacteria</taxon>
        <taxon>Bacillati</taxon>
        <taxon>Bacillota</taxon>
        <taxon>Clostridia</taxon>
        <taxon>Peptostreptococcales</taxon>
        <taxon>Peptostreptococcaceae</taxon>
        <taxon>Paraclostridium</taxon>
    </lineage>
</organism>
<sequence>MIDIKNFRKYAFENLKKIDVGNKIELLTFKKDRKVTIEKIDQNIFNVIQDGFEYKKFYNLDSKKLEKALKQIQRAEFPRSNKFFLKIIK</sequence>
<dbReference type="Proteomes" id="UP000326961">
    <property type="component" value="Chromosome"/>
</dbReference>
<gene>
    <name evidence="1" type="ORF">D4A35_16660</name>
</gene>
<dbReference type="AlphaFoldDB" id="A0A5P3XJF5"/>